<dbReference type="Proteomes" id="UP001519363">
    <property type="component" value="Unassembled WGS sequence"/>
</dbReference>
<dbReference type="RefSeq" id="WP_086789983.1">
    <property type="nucleotide sequence ID" value="NZ_JAGIOO010000001.1"/>
</dbReference>
<accession>A0ABS5AM30</accession>
<dbReference type="Gene3D" id="3.30.70.1200">
    <property type="entry name" value="Crispr-associated protein, domain 1"/>
    <property type="match status" value="1"/>
</dbReference>
<gene>
    <name evidence="1" type="ORF">JOF53_006488</name>
</gene>
<dbReference type="NCBIfam" id="TIGR01907">
    <property type="entry name" value="casE_Cse3"/>
    <property type="match status" value="1"/>
</dbReference>
<dbReference type="CDD" id="cd09727">
    <property type="entry name" value="Cas6_I-E"/>
    <property type="match status" value="1"/>
</dbReference>
<proteinExistence type="predicted"/>
<name>A0ABS5AM30_9PSEU</name>
<dbReference type="EMBL" id="JAGIOO010000001">
    <property type="protein sequence ID" value="MBP2477616.1"/>
    <property type="molecule type" value="Genomic_DNA"/>
</dbReference>
<dbReference type="SMART" id="SM01101">
    <property type="entry name" value="CRISPR_assoc"/>
    <property type="match status" value="1"/>
</dbReference>
<dbReference type="Gene3D" id="3.30.70.1210">
    <property type="entry name" value="Crispr-associated protein, domain 2"/>
    <property type="match status" value="1"/>
</dbReference>
<comment type="caution">
    <text evidence="1">The sequence shown here is derived from an EMBL/GenBank/DDBJ whole genome shotgun (WGS) entry which is preliminary data.</text>
</comment>
<dbReference type="SUPFAM" id="SSF117987">
    <property type="entry name" value="CRISPR-associated protein"/>
    <property type="match status" value="2"/>
</dbReference>
<evidence type="ECO:0000313" key="1">
    <source>
        <dbReference type="EMBL" id="MBP2477616.1"/>
    </source>
</evidence>
<reference evidence="1 2" key="1">
    <citation type="submission" date="2021-03" db="EMBL/GenBank/DDBJ databases">
        <title>Sequencing the genomes of 1000 actinobacteria strains.</title>
        <authorList>
            <person name="Klenk H.-P."/>
        </authorList>
    </citation>
    <scope>NUCLEOTIDE SEQUENCE [LARGE SCALE GENOMIC DNA]</scope>
    <source>
        <strain evidence="1 2">DSM 44580</strain>
    </source>
</reference>
<keyword evidence="2" id="KW-1185">Reference proteome</keyword>
<protein>
    <submittedName>
        <fullName evidence="1">CRISPR system Cascade subunit CasE</fullName>
    </submittedName>
</protein>
<dbReference type="Pfam" id="PF08798">
    <property type="entry name" value="CRISPR_assoc"/>
    <property type="match status" value="1"/>
</dbReference>
<organism evidence="1 2">
    <name type="scientific">Crossiella equi</name>
    <dbReference type="NCBI Taxonomy" id="130796"/>
    <lineage>
        <taxon>Bacteria</taxon>
        <taxon>Bacillati</taxon>
        <taxon>Actinomycetota</taxon>
        <taxon>Actinomycetes</taxon>
        <taxon>Pseudonocardiales</taxon>
        <taxon>Pseudonocardiaceae</taxon>
        <taxon>Crossiella</taxon>
    </lineage>
</organism>
<sequence length="215" mass="24020">MTLWLTRITPNLRNQRARADLHNANGMHRTVMSLFPAQPSEHPRQHAGVLFRIDNDAAGPQILVQSAIAPEPKHLIEGYGDHELREISPLLEHLTEGLAVRYRLVASTTKRLAQDANPHLSKDRRVARTEPEAVTWWENRAPGHGLRLEQTQITMVTADPSQRSKDDIRHPRTRFEGLATVTDPDLVRQAVLTGIGRGKAYGCGLLSLAYTRSVG</sequence>
<evidence type="ECO:0000313" key="2">
    <source>
        <dbReference type="Proteomes" id="UP001519363"/>
    </source>
</evidence>
<dbReference type="InterPro" id="IPR010179">
    <property type="entry name" value="CRISPR-assoc_prot_Cse3"/>
</dbReference>